<evidence type="ECO:0000313" key="8">
    <source>
        <dbReference type="EMBL" id="MFN0293046.1"/>
    </source>
</evidence>
<dbReference type="InterPro" id="IPR039420">
    <property type="entry name" value="WalR-like"/>
</dbReference>
<dbReference type="PANTHER" id="PTHR43214">
    <property type="entry name" value="TWO-COMPONENT RESPONSE REGULATOR"/>
    <property type="match status" value="1"/>
</dbReference>
<dbReference type="PRINTS" id="PR00038">
    <property type="entry name" value="HTHLUXR"/>
</dbReference>
<dbReference type="InterPro" id="IPR016032">
    <property type="entry name" value="Sig_transdc_resp-reg_C-effctor"/>
</dbReference>
<dbReference type="PROSITE" id="PS50110">
    <property type="entry name" value="RESPONSE_REGULATORY"/>
    <property type="match status" value="1"/>
</dbReference>
<dbReference type="Proteomes" id="UP001517367">
    <property type="component" value="Unassembled WGS sequence"/>
</dbReference>
<reference evidence="8 9" key="1">
    <citation type="submission" date="2024-12" db="EMBL/GenBank/DDBJ databases">
        <authorList>
            <person name="Hu S."/>
        </authorList>
    </citation>
    <scope>NUCLEOTIDE SEQUENCE [LARGE SCALE GENOMIC DNA]</scope>
    <source>
        <strain evidence="8 9">P-25</strain>
    </source>
</reference>
<gene>
    <name evidence="8" type="ORF">E5L68_016760</name>
</gene>
<dbReference type="RefSeq" id="WP_138728741.1">
    <property type="nucleotide sequence ID" value="NZ_SRMP02000045.1"/>
</dbReference>
<feature type="domain" description="Response regulatory" evidence="7">
    <location>
        <begin position="2"/>
        <end position="118"/>
    </location>
</feature>
<keyword evidence="2" id="KW-0805">Transcription regulation</keyword>
<dbReference type="InterPro" id="IPR000792">
    <property type="entry name" value="Tscrpt_reg_LuxR_C"/>
</dbReference>
<dbReference type="PANTHER" id="PTHR43214:SF41">
    <property type="entry name" value="NITRATE_NITRITE RESPONSE REGULATOR PROTEIN NARP"/>
    <property type="match status" value="1"/>
</dbReference>
<protein>
    <submittedName>
        <fullName evidence="8">Response regulator</fullName>
    </submittedName>
</protein>
<evidence type="ECO:0000256" key="4">
    <source>
        <dbReference type="ARBA" id="ARBA00023163"/>
    </source>
</evidence>
<dbReference type="PROSITE" id="PS50043">
    <property type="entry name" value="HTH_LUXR_2"/>
    <property type="match status" value="1"/>
</dbReference>
<dbReference type="SMART" id="SM00421">
    <property type="entry name" value="HTH_LUXR"/>
    <property type="match status" value="1"/>
</dbReference>
<evidence type="ECO:0000259" key="7">
    <source>
        <dbReference type="PROSITE" id="PS50110"/>
    </source>
</evidence>
<comment type="caution">
    <text evidence="8">The sequence shown here is derived from an EMBL/GenBank/DDBJ whole genome shotgun (WGS) entry which is preliminary data.</text>
</comment>
<dbReference type="SUPFAM" id="SSF52172">
    <property type="entry name" value="CheY-like"/>
    <property type="match status" value="1"/>
</dbReference>
<name>A0ABW9JMA6_9SPHI</name>
<organism evidence="8 9">
    <name type="scientific">Pedobacter helvus</name>
    <dbReference type="NCBI Taxonomy" id="2563444"/>
    <lineage>
        <taxon>Bacteria</taxon>
        <taxon>Pseudomonadati</taxon>
        <taxon>Bacteroidota</taxon>
        <taxon>Sphingobacteriia</taxon>
        <taxon>Sphingobacteriales</taxon>
        <taxon>Sphingobacteriaceae</taxon>
        <taxon>Pedobacter</taxon>
    </lineage>
</organism>
<dbReference type="CDD" id="cd06170">
    <property type="entry name" value="LuxR_C_like"/>
    <property type="match status" value="1"/>
</dbReference>
<feature type="modified residue" description="4-aspartylphosphate" evidence="5">
    <location>
        <position position="53"/>
    </location>
</feature>
<evidence type="ECO:0000256" key="3">
    <source>
        <dbReference type="ARBA" id="ARBA00023125"/>
    </source>
</evidence>
<sequence>MKLLLVDDHAIVTDGLQMLLQNEEGFTIVEKLTSGNFALAYLKQNEIDLMITDYSMPDMDGLVLVKQAKALKPNLKIIVLSMHDEAAMIKDMLSAGVDGYVLKKYAQQELLNAVHAVANGRQFWSEEVNRALLSSLQSQANENQPTERELEVLGLLAQEFTSKQIAEKLFISERTVETHRKNLMRKTGANNAIGLVRYAYAHRLL</sequence>
<keyword evidence="3" id="KW-0238">DNA-binding</keyword>
<evidence type="ECO:0000256" key="1">
    <source>
        <dbReference type="ARBA" id="ARBA00022553"/>
    </source>
</evidence>
<dbReference type="SMART" id="SM00448">
    <property type="entry name" value="REC"/>
    <property type="match status" value="1"/>
</dbReference>
<dbReference type="InterPro" id="IPR001789">
    <property type="entry name" value="Sig_transdc_resp-reg_receiver"/>
</dbReference>
<evidence type="ECO:0000259" key="6">
    <source>
        <dbReference type="PROSITE" id="PS50043"/>
    </source>
</evidence>
<evidence type="ECO:0000256" key="5">
    <source>
        <dbReference type="PROSITE-ProRule" id="PRU00169"/>
    </source>
</evidence>
<dbReference type="Pfam" id="PF00072">
    <property type="entry name" value="Response_reg"/>
    <property type="match status" value="1"/>
</dbReference>
<accession>A0ABW9JMA6</accession>
<dbReference type="InterPro" id="IPR011006">
    <property type="entry name" value="CheY-like_superfamily"/>
</dbReference>
<keyword evidence="4" id="KW-0804">Transcription</keyword>
<dbReference type="EMBL" id="SRMP02000045">
    <property type="protein sequence ID" value="MFN0293046.1"/>
    <property type="molecule type" value="Genomic_DNA"/>
</dbReference>
<evidence type="ECO:0000313" key="9">
    <source>
        <dbReference type="Proteomes" id="UP001517367"/>
    </source>
</evidence>
<dbReference type="SUPFAM" id="SSF46894">
    <property type="entry name" value="C-terminal effector domain of the bipartite response regulators"/>
    <property type="match status" value="1"/>
</dbReference>
<feature type="domain" description="HTH luxR-type" evidence="6">
    <location>
        <begin position="138"/>
        <end position="203"/>
    </location>
</feature>
<dbReference type="CDD" id="cd17535">
    <property type="entry name" value="REC_NarL-like"/>
    <property type="match status" value="1"/>
</dbReference>
<dbReference type="Pfam" id="PF00196">
    <property type="entry name" value="GerE"/>
    <property type="match status" value="1"/>
</dbReference>
<dbReference type="InterPro" id="IPR058245">
    <property type="entry name" value="NreC/VraR/RcsB-like_REC"/>
</dbReference>
<keyword evidence="9" id="KW-1185">Reference proteome</keyword>
<dbReference type="Gene3D" id="3.40.50.2300">
    <property type="match status" value="1"/>
</dbReference>
<proteinExistence type="predicted"/>
<keyword evidence="1 5" id="KW-0597">Phosphoprotein</keyword>
<evidence type="ECO:0000256" key="2">
    <source>
        <dbReference type="ARBA" id="ARBA00023015"/>
    </source>
</evidence>